<evidence type="ECO:0000313" key="2">
    <source>
        <dbReference type="EMBL" id="ETX29528.1"/>
    </source>
</evidence>
<evidence type="ECO:0008006" key="4">
    <source>
        <dbReference type="Google" id="ProtNLM"/>
    </source>
</evidence>
<dbReference type="eggNOG" id="COG5388">
    <property type="taxonomic scope" value="Bacteria"/>
</dbReference>
<dbReference type="AlphaFoldDB" id="X7FA29"/>
<dbReference type="OrthoDB" id="8478628at2"/>
<comment type="caution">
    <text evidence="2">The sequence shown here is derived from an EMBL/GenBank/DDBJ whole genome shotgun (WGS) entry which is preliminary data.</text>
</comment>
<dbReference type="Pfam" id="PF07310">
    <property type="entry name" value="PAS_5"/>
    <property type="match status" value="1"/>
</dbReference>
<feature type="region of interest" description="Disordered" evidence="1">
    <location>
        <begin position="1"/>
        <end position="20"/>
    </location>
</feature>
<dbReference type="STRING" id="1449351.RISW2_23615"/>
<protein>
    <recommendedName>
        <fullName evidence="4">PAS domain-containing protein</fullName>
    </recommendedName>
</protein>
<name>X7FA29_9RHOB</name>
<accession>X7FA29</accession>
<gene>
    <name evidence="2" type="ORF">RISW2_23615</name>
</gene>
<reference evidence="2 3" key="1">
    <citation type="submission" date="2014-01" db="EMBL/GenBank/DDBJ databases">
        <title>Roseivivax isoporae LMG 25204 Genome Sequencing.</title>
        <authorList>
            <person name="Lai Q."/>
            <person name="Li G."/>
            <person name="Shao Z."/>
        </authorList>
    </citation>
    <scope>NUCLEOTIDE SEQUENCE [LARGE SCALE GENOMIC DNA]</scope>
    <source>
        <strain evidence="2 3">LMG 25204</strain>
    </source>
</reference>
<evidence type="ECO:0000313" key="3">
    <source>
        <dbReference type="Proteomes" id="UP000023430"/>
    </source>
</evidence>
<dbReference type="RefSeq" id="WP_043768822.1">
    <property type="nucleotide sequence ID" value="NZ_JAME01000009.1"/>
</dbReference>
<evidence type="ECO:0000256" key="1">
    <source>
        <dbReference type="SAM" id="MobiDB-lite"/>
    </source>
</evidence>
<organism evidence="2 3">
    <name type="scientific">Roseivivax isoporae LMG 25204</name>
    <dbReference type="NCBI Taxonomy" id="1449351"/>
    <lineage>
        <taxon>Bacteria</taxon>
        <taxon>Pseudomonadati</taxon>
        <taxon>Pseudomonadota</taxon>
        <taxon>Alphaproteobacteria</taxon>
        <taxon>Rhodobacterales</taxon>
        <taxon>Roseobacteraceae</taxon>
        <taxon>Roseivivax</taxon>
    </lineage>
</organism>
<dbReference type="PATRIC" id="fig|1449351.3.peg.1609"/>
<dbReference type="EMBL" id="JAME01000009">
    <property type="protein sequence ID" value="ETX29528.1"/>
    <property type="molecule type" value="Genomic_DNA"/>
</dbReference>
<keyword evidence="3" id="KW-1185">Reference proteome</keyword>
<proteinExistence type="predicted"/>
<dbReference type="InterPro" id="IPR009922">
    <property type="entry name" value="DUF1457"/>
</dbReference>
<sequence length="235" mass="25464">MFGKDVRGSGVVSMSERERERRQAPLRMIETYWRALADQCGDVPFRDQVDPRGMQDALSHAFLAERIGRGIVRLRVSGTHLSDLMGMEAAGLPLSAFIAPPSRDALAEALERVFAGPETLRLDLAPERRLRNPPLAADLILLPLRSDTGRIDRALGGLVSHGQLGRAPRRFEVAHATHGRVAPQGLQLPALDAPRGHADTGVAPQRGLSEPARPFLHAPAAAGPVPYLRLVVSND</sequence>
<dbReference type="Proteomes" id="UP000023430">
    <property type="component" value="Unassembled WGS sequence"/>
</dbReference>